<dbReference type="KEGG" id="gso:PH603_10490"/>
<dbReference type="Proteomes" id="UP001217500">
    <property type="component" value="Chromosome"/>
</dbReference>
<dbReference type="EMBL" id="CP116805">
    <property type="protein sequence ID" value="WCL52966.1"/>
    <property type="molecule type" value="Genomic_DNA"/>
</dbReference>
<evidence type="ECO:0000313" key="1">
    <source>
        <dbReference type="EMBL" id="WCL52966.1"/>
    </source>
</evidence>
<protein>
    <submittedName>
        <fullName evidence="1">Uncharacterized protein</fullName>
    </submittedName>
</protein>
<dbReference type="AlphaFoldDB" id="A0AAF0BLB3"/>
<keyword evidence="2" id="KW-1185">Reference proteome</keyword>
<sequence>MASLTAFSSVRRWMSGEDTETDTENVAVGDRFCLRERLTSVWVVRRISSVESSQYPLVSLRHEAYPDLEKTVSVGALADGIDFLPMPRP</sequence>
<reference evidence="1" key="1">
    <citation type="submission" date="2023-01" db="EMBL/GenBank/DDBJ databases">
        <title>The genome sequence of Kordiimonadaceae bacterium 6D33.</title>
        <authorList>
            <person name="Liu Y."/>
        </authorList>
    </citation>
    <scope>NUCLEOTIDE SEQUENCE</scope>
    <source>
        <strain evidence="1">6D33</strain>
    </source>
</reference>
<organism evidence="1 2">
    <name type="scientific">Gimibacter soli</name>
    <dbReference type="NCBI Taxonomy" id="3024400"/>
    <lineage>
        <taxon>Bacteria</taxon>
        <taxon>Pseudomonadati</taxon>
        <taxon>Pseudomonadota</taxon>
        <taxon>Alphaproteobacteria</taxon>
        <taxon>Kordiimonadales</taxon>
        <taxon>Temperatibacteraceae</taxon>
        <taxon>Gimibacter</taxon>
    </lineage>
</organism>
<accession>A0AAF0BLB3</accession>
<dbReference type="RefSeq" id="WP_289502478.1">
    <property type="nucleotide sequence ID" value="NZ_CP116805.1"/>
</dbReference>
<name>A0AAF0BLB3_9PROT</name>
<evidence type="ECO:0000313" key="2">
    <source>
        <dbReference type="Proteomes" id="UP001217500"/>
    </source>
</evidence>
<gene>
    <name evidence="1" type="ORF">PH603_10490</name>
</gene>
<proteinExistence type="predicted"/>